<organism evidence="7 8">
    <name type="scientific">Prosthecobacter fluviatilis</name>
    <dbReference type="NCBI Taxonomy" id="445931"/>
    <lineage>
        <taxon>Bacteria</taxon>
        <taxon>Pseudomonadati</taxon>
        <taxon>Verrucomicrobiota</taxon>
        <taxon>Verrucomicrobiia</taxon>
        <taxon>Verrucomicrobiales</taxon>
        <taxon>Verrucomicrobiaceae</taxon>
        <taxon>Prosthecobacter</taxon>
    </lineage>
</organism>
<dbReference type="Proteomes" id="UP001596052">
    <property type="component" value="Unassembled WGS sequence"/>
</dbReference>
<feature type="transmembrane region" description="Helical" evidence="5">
    <location>
        <begin position="88"/>
        <end position="107"/>
    </location>
</feature>
<keyword evidence="8" id="KW-1185">Reference proteome</keyword>
<evidence type="ECO:0000256" key="5">
    <source>
        <dbReference type="SAM" id="Phobius"/>
    </source>
</evidence>
<dbReference type="EMBL" id="JBHSMQ010000006">
    <property type="protein sequence ID" value="MFC5456528.1"/>
    <property type="molecule type" value="Genomic_DNA"/>
</dbReference>
<keyword evidence="2 5" id="KW-0812">Transmembrane</keyword>
<evidence type="ECO:0000259" key="6">
    <source>
        <dbReference type="PROSITE" id="PS50850"/>
    </source>
</evidence>
<reference evidence="8" key="1">
    <citation type="journal article" date="2019" name="Int. J. Syst. Evol. Microbiol.">
        <title>The Global Catalogue of Microorganisms (GCM) 10K type strain sequencing project: providing services to taxonomists for standard genome sequencing and annotation.</title>
        <authorList>
            <consortium name="The Broad Institute Genomics Platform"/>
            <consortium name="The Broad Institute Genome Sequencing Center for Infectious Disease"/>
            <person name="Wu L."/>
            <person name="Ma J."/>
        </authorList>
    </citation>
    <scope>NUCLEOTIDE SEQUENCE [LARGE SCALE GENOMIC DNA]</scope>
    <source>
        <strain evidence="8">CGMCC 4.1469</strain>
    </source>
</reference>
<keyword evidence="3 5" id="KW-1133">Transmembrane helix</keyword>
<dbReference type="PROSITE" id="PS00216">
    <property type="entry name" value="SUGAR_TRANSPORT_1"/>
    <property type="match status" value="1"/>
</dbReference>
<sequence length="495" mass="53383">MSSPAPKITLTHWLIIIIASIGFLFDTYELLMTPLVAAPAIAELLKLPMNNPIVTSWVGNLLWIAALCGGIFGLLGGWLVDQFGRKKIMALSIFLYSFSPFCAAYSTSLGMFVFFRSTTFIGVCVEFVAAITWLAEVFSDRKQKEKWMGITQAFASLGGVFVTLVSVWINKHGVDLPHIGLPAGLGSNDPSTWRYLLMTGILPAIPIALLLPFVPESQAWKEKKAAGTLKRPSFAALFAPELRRVTLVTAALSACAYGIAFGALQVTVARVTPGLPELRAQSKALAPLRKAGEDLNKQLNALPATDPARKELVAQIKANFGQQKPINDEVKKMADTVQFYQEMGGLVGRIALAILLIVGISRVALLKIFQIPALIILPLTYFYYFEQGGTAFLLAYGICGLLTVAQFSYFGEYLPKVFPMHLRGTGGSFATNVGGRMIGTSMAFVTTNLVAPMLAGTGPMLPMHVAKAAGIVATVIVVLSFIIGFMLPEPKAEEG</sequence>
<dbReference type="InterPro" id="IPR036259">
    <property type="entry name" value="MFS_trans_sf"/>
</dbReference>
<dbReference type="PANTHER" id="PTHR23508">
    <property type="entry name" value="CARBOXYLIC ACID TRANSPORTER PROTEIN HOMOLOG"/>
    <property type="match status" value="1"/>
</dbReference>
<evidence type="ECO:0000313" key="7">
    <source>
        <dbReference type="EMBL" id="MFC5456528.1"/>
    </source>
</evidence>
<comment type="subcellular location">
    <subcellularLocation>
        <location evidence="1">Membrane</location>
        <topology evidence="1">Multi-pass membrane protein</topology>
    </subcellularLocation>
</comment>
<evidence type="ECO:0000256" key="2">
    <source>
        <dbReference type="ARBA" id="ARBA00022692"/>
    </source>
</evidence>
<feature type="transmembrane region" description="Helical" evidence="5">
    <location>
        <begin position="364"/>
        <end position="384"/>
    </location>
</feature>
<dbReference type="RefSeq" id="WP_377168856.1">
    <property type="nucleotide sequence ID" value="NZ_JBHSMQ010000006.1"/>
</dbReference>
<dbReference type="Gene3D" id="1.20.1250.20">
    <property type="entry name" value="MFS general substrate transporter like domains"/>
    <property type="match status" value="2"/>
</dbReference>
<keyword evidence="4 5" id="KW-0472">Membrane</keyword>
<feature type="transmembrane region" description="Helical" evidence="5">
    <location>
        <begin position="391"/>
        <end position="410"/>
    </location>
</feature>
<dbReference type="PANTHER" id="PTHR23508:SF10">
    <property type="entry name" value="CARBOXYLIC ACID TRANSPORTER PROTEIN HOMOLOG"/>
    <property type="match status" value="1"/>
</dbReference>
<feature type="transmembrane region" description="Helical" evidence="5">
    <location>
        <begin position="113"/>
        <end position="135"/>
    </location>
</feature>
<feature type="domain" description="Major facilitator superfamily (MFS) profile" evidence="6">
    <location>
        <begin position="15"/>
        <end position="491"/>
    </location>
</feature>
<evidence type="ECO:0000313" key="8">
    <source>
        <dbReference type="Proteomes" id="UP001596052"/>
    </source>
</evidence>
<dbReference type="PROSITE" id="PS50850">
    <property type="entry name" value="MFS"/>
    <property type="match status" value="1"/>
</dbReference>
<feature type="transmembrane region" description="Helical" evidence="5">
    <location>
        <begin position="147"/>
        <end position="169"/>
    </location>
</feature>
<accession>A0ABW0KSV4</accession>
<feature type="transmembrane region" description="Helical" evidence="5">
    <location>
        <begin position="195"/>
        <end position="214"/>
    </location>
</feature>
<feature type="transmembrane region" description="Helical" evidence="5">
    <location>
        <begin position="339"/>
        <end position="358"/>
    </location>
</feature>
<feature type="transmembrane region" description="Helical" evidence="5">
    <location>
        <begin position="468"/>
        <end position="487"/>
    </location>
</feature>
<name>A0ABW0KSV4_9BACT</name>
<comment type="caution">
    <text evidence="7">The sequence shown here is derived from an EMBL/GenBank/DDBJ whole genome shotgun (WGS) entry which is preliminary data.</text>
</comment>
<dbReference type="InterPro" id="IPR020846">
    <property type="entry name" value="MFS_dom"/>
</dbReference>
<feature type="transmembrane region" description="Helical" evidence="5">
    <location>
        <begin position="12"/>
        <end position="41"/>
    </location>
</feature>
<evidence type="ECO:0000256" key="3">
    <source>
        <dbReference type="ARBA" id="ARBA00022989"/>
    </source>
</evidence>
<dbReference type="Pfam" id="PF07690">
    <property type="entry name" value="MFS_1"/>
    <property type="match status" value="1"/>
</dbReference>
<feature type="transmembrane region" description="Helical" evidence="5">
    <location>
        <begin position="61"/>
        <end position="81"/>
    </location>
</feature>
<feature type="transmembrane region" description="Helical" evidence="5">
    <location>
        <begin position="437"/>
        <end position="456"/>
    </location>
</feature>
<gene>
    <name evidence="7" type="ORF">ACFQDI_16810</name>
</gene>
<evidence type="ECO:0000256" key="4">
    <source>
        <dbReference type="ARBA" id="ARBA00023136"/>
    </source>
</evidence>
<proteinExistence type="predicted"/>
<protein>
    <submittedName>
        <fullName evidence="7">MFS transporter</fullName>
    </submittedName>
</protein>
<evidence type="ECO:0000256" key="1">
    <source>
        <dbReference type="ARBA" id="ARBA00004141"/>
    </source>
</evidence>
<dbReference type="SUPFAM" id="SSF103473">
    <property type="entry name" value="MFS general substrate transporter"/>
    <property type="match status" value="2"/>
</dbReference>
<dbReference type="InterPro" id="IPR005829">
    <property type="entry name" value="Sugar_transporter_CS"/>
</dbReference>
<dbReference type="InterPro" id="IPR011701">
    <property type="entry name" value="MFS"/>
</dbReference>